<dbReference type="PANTHER" id="PTHR32347:SF23">
    <property type="entry name" value="BLL5650 PROTEIN"/>
    <property type="match status" value="1"/>
</dbReference>
<accession>A0ABP3GN89</accession>
<keyword evidence="4" id="KW-1133">Transmembrane helix</keyword>
<keyword evidence="4" id="KW-0472">Membrane</keyword>
<sequence>MDVKVSPVKAMYSKRYILPAVTLVFSVFSVWLYSQPSASSQVEVGQLWLGQVNQGALALEVTGFGVLESKVQRFLTAANEAVIEEILLKPGAVVTPDSVILTMSNPGIGQALVQAELALKAEKGKLKQLVLTQEREMLDANNQQAELRLDLDVVKARFEAETKLANSGIVTQLTLLETQAQVNKLSGRLANSQQRLAQLTRLHQQSLQIQKEQIDEKQSLLALAKDRMARLQVKAGIDGVLQALPVELGQSVSVGSQLALVGGTDELIAVVQVPQRDVQGMMPGMQASIDTRGGVAEGEVRLIDPVVKEGNVEVEIALTGTLPDNARPSLNVEARIRLGTLPDALYIKAPVNVAQHSRHQVFKVDDERHTAELTWLEFGAKSGQFIEIKAGAARDQRFILSDMRQYAEQSHISLN</sequence>
<protein>
    <submittedName>
        <fullName evidence="5">Efflux RND transporter periplasmic adaptor subunit</fullName>
    </submittedName>
</protein>
<feature type="coiled-coil region" evidence="3">
    <location>
        <begin position="175"/>
        <end position="234"/>
    </location>
</feature>
<reference evidence="6" key="1">
    <citation type="journal article" date="2019" name="Int. J. Syst. Evol. Microbiol.">
        <title>The Global Catalogue of Microorganisms (GCM) 10K type strain sequencing project: providing services to taxonomists for standard genome sequencing and annotation.</title>
        <authorList>
            <consortium name="The Broad Institute Genomics Platform"/>
            <consortium name="The Broad Institute Genome Sequencing Center for Infectious Disease"/>
            <person name="Wu L."/>
            <person name="Ma J."/>
        </authorList>
    </citation>
    <scope>NUCLEOTIDE SEQUENCE [LARGE SCALE GENOMIC DNA]</scope>
    <source>
        <strain evidence="6">JCM 13378</strain>
    </source>
</reference>
<keyword evidence="4" id="KW-0812">Transmembrane</keyword>
<dbReference type="RefSeq" id="WP_343843358.1">
    <property type="nucleotide sequence ID" value="NZ_BAAAEI010000006.1"/>
</dbReference>
<gene>
    <name evidence="5" type="ORF">GCM10009092_13810</name>
</gene>
<dbReference type="SUPFAM" id="SSF111369">
    <property type="entry name" value="HlyD-like secretion proteins"/>
    <property type="match status" value="1"/>
</dbReference>
<organism evidence="5 6">
    <name type="scientific">Bowmanella denitrificans</name>
    <dbReference type="NCBI Taxonomy" id="366582"/>
    <lineage>
        <taxon>Bacteria</taxon>
        <taxon>Pseudomonadati</taxon>
        <taxon>Pseudomonadota</taxon>
        <taxon>Gammaproteobacteria</taxon>
        <taxon>Alteromonadales</taxon>
        <taxon>Alteromonadaceae</taxon>
        <taxon>Bowmanella</taxon>
    </lineage>
</organism>
<evidence type="ECO:0000313" key="5">
    <source>
        <dbReference type="EMBL" id="GAA0350657.1"/>
    </source>
</evidence>
<comment type="caution">
    <text evidence="5">The sequence shown here is derived from an EMBL/GenBank/DDBJ whole genome shotgun (WGS) entry which is preliminary data.</text>
</comment>
<proteinExistence type="predicted"/>
<evidence type="ECO:0000256" key="2">
    <source>
        <dbReference type="ARBA" id="ARBA00023054"/>
    </source>
</evidence>
<dbReference type="Proteomes" id="UP001501757">
    <property type="component" value="Unassembled WGS sequence"/>
</dbReference>
<dbReference type="EMBL" id="BAAAEI010000006">
    <property type="protein sequence ID" value="GAA0350657.1"/>
    <property type="molecule type" value="Genomic_DNA"/>
</dbReference>
<dbReference type="InterPro" id="IPR050465">
    <property type="entry name" value="UPF0194_transport"/>
</dbReference>
<dbReference type="PANTHER" id="PTHR32347">
    <property type="entry name" value="EFFLUX SYSTEM COMPONENT YKNX-RELATED"/>
    <property type="match status" value="1"/>
</dbReference>
<evidence type="ECO:0000256" key="1">
    <source>
        <dbReference type="ARBA" id="ARBA00004196"/>
    </source>
</evidence>
<feature type="transmembrane region" description="Helical" evidence="4">
    <location>
        <begin position="16"/>
        <end position="34"/>
    </location>
</feature>
<keyword evidence="2 3" id="KW-0175">Coiled coil</keyword>
<keyword evidence="6" id="KW-1185">Reference proteome</keyword>
<evidence type="ECO:0000313" key="6">
    <source>
        <dbReference type="Proteomes" id="UP001501757"/>
    </source>
</evidence>
<name>A0ABP3GN89_9ALTE</name>
<comment type="subcellular location">
    <subcellularLocation>
        <location evidence="1">Cell envelope</location>
    </subcellularLocation>
</comment>
<dbReference type="Gene3D" id="2.40.30.170">
    <property type="match status" value="1"/>
</dbReference>
<evidence type="ECO:0000256" key="4">
    <source>
        <dbReference type="SAM" id="Phobius"/>
    </source>
</evidence>
<evidence type="ECO:0000256" key="3">
    <source>
        <dbReference type="SAM" id="Coils"/>
    </source>
</evidence>